<comment type="function">
    <text evidence="5">Zinc chaperone that directly transfers zinc cofactor to target proteins, thereby activating them. Zinc is transferred from the CXCC motif in the GTPase domain to the zinc binding site in target proteins in a process requiring GTP hydrolysis.</text>
</comment>
<reference evidence="10" key="1">
    <citation type="journal article" date="2019" name="Int. J. Syst. Evol. Microbiol.">
        <title>The Global Catalogue of Microorganisms (GCM) 10K type strain sequencing project: providing services to taxonomists for standard genome sequencing and annotation.</title>
        <authorList>
            <consortium name="The Broad Institute Genomics Platform"/>
            <consortium name="The Broad Institute Genome Sequencing Center for Infectious Disease"/>
            <person name="Wu L."/>
            <person name="Ma J."/>
        </authorList>
    </citation>
    <scope>NUCLEOTIDE SEQUENCE [LARGE SCALE GENOMIC DNA]</scope>
    <source>
        <strain evidence="10">CECT 8472</strain>
    </source>
</reference>
<comment type="catalytic activity">
    <reaction evidence="6">
        <text>GTP + H2O = GDP + phosphate + H(+)</text>
        <dbReference type="Rhea" id="RHEA:19669"/>
        <dbReference type="ChEBI" id="CHEBI:15377"/>
        <dbReference type="ChEBI" id="CHEBI:15378"/>
        <dbReference type="ChEBI" id="CHEBI:37565"/>
        <dbReference type="ChEBI" id="CHEBI:43474"/>
        <dbReference type="ChEBI" id="CHEBI:58189"/>
    </reaction>
    <physiologicalReaction direction="left-to-right" evidence="6">
        <dbReference type="Rhea" id="RHEA:19670"/>
    </physiologicalReaction>
</comment>
<dbReference type="InterPro" id="IPR011629">
    <property type="entry name" value="CobW-like_C"/>
</dbReference>
<dbReference type="SUPFAM" id="SSF52540">
    <property type="entry name" value="P-loop containing nucleoside triphosphate hydrolases"/>
    <property type="match status" value="1"/>
</dbReference>
<evidence type="ECO:0000256" key="1">
    <source>
        <dbReference type="ARBA" id="ARBA00022741"/>
    </source>
</evidence>
<evidence type="ECO:0000256" key="3">
    <source>
        <dbReference type="ARBA" id="ARBA00023186"/>
    </source>
</evidence>
<dbReference type="EMBL" id="JBHSCW010000001">
    <property type="protein sequence ID" value="MFC4350653.1"/>
    <property type="molecule type" value="Genomic_DNA"/>
</dbReference>
<dbReference type="InterPro" id="IPR051316">
    <property type="entry name" value="Zinc-reg_GTPase_activator"/>
</dbReference>
<proteinExistence type="inferred from homology"/>
<comment type="similarity">
    <text evidence="4">Belongs to the SIMIBI class G3E GTPase family. ZNG1 subfamily.</text>
</comment>
<dbReference type="Proteomes" id="UP001595799">
    <property type="component" value="Unassembled WGS sequence"/>
</dbReference>
<name>A0ABV8UJK7_9PROT</name>
<comment type="caution">
    <text evidence="9">The sequence shown here is derived from an EMBL/GenBank/DDBJ whole genome shotgun (WGS) entry which is preliminary data.</text>
</comment>
<evidence type="ECO:0000256" key="2">
    <source>
        <dbReference type="ARBA" id="ARBA00022801"/>
    </source>
</evidence>
<accession>A0ABV8UJK7</accession>
<gene>
    <name evidence="9" type="ORF">ACFOW6_03750</name>
</gene>
<dbReference type="InterPro" id="IPR027417">
    <property type="entry name" value="P-loop_NTPase"/>
</dbReference>
<dbReference type="SUPFAM" id="SSF90002">
    <property type="entry name" value="Hypothetical protein YjiA, C-terminal domain"/>
    <property type="match status" value="1"/>
</dbReference>
<dbReference type="InterPro" id="IPR036627">
    <property type="entry name" value="CobW-likC_sf"/>
</dbReference>
<evidence type="ECO:0000256" key="5">
    <source>
        <dbReference type="ARBA" id="ARBA00045658"/>
    </source>
</evidence>
<evidence type="ECO:0000313" key="10">
    <source>
        <dbReference type="Proteomes" id="UP001595799"/>
    </source>
</evidence>
<dbReference type="RefSeq" id="WP_382420982.1">
    <property type="nucleotide sequence ID" value="NZ_JBHSCW010000001.1"/>
</dbReference>
<evidence type="ECO:0000256" key="7">
    <source>
        <dbReference type="SAM" id="MobiDB-lite"/>
    </source>
</evidence>
<dbReference type="Pfam" id="PF02492">
    <property type="entry name" value="cobW"/>
    <property type="match status" value="1"/>
</dbReference>
<dbReference type="Gene3D" id="3.30.1220.10">
    <property type="entry name" value="CobW-like, C-terminal domain"/>
    <property type="match status" value="1"/>
</dbReference>
<organism evidence="9 10">
    <name type="scientific">Fodinicurvata halophila</name>
    <dbReference type="NCBI Taxonomy" id="1419723"/>
    <lineage>
        <taxon>Bacteria</taxon>
        <taxon>Pseudomonadati</taxon>
        <taxon>Pseudomonadota</taxon>
        <taxon>Alphaproteobacteria</taxon>
        <taxon>Rhodospirillales</taxon>
        <taxon>Rhodovibrionaceae</taxon>
        <taxon>Fodinicurvata</taxon>
    </lineage>
</organism>
<dbReference type="InterPro" id="IPR003495">
    <property type="entry name" value="CobW/HypB/UreG_nucleotide-bd"/>
</dbReference>
<feature type="domain" description="CobW C-terminal" evidence="8">
    <location>
        <begin position="253"/>
        <end position="348"/>
    </location>
</feature>
<dbReference type="PANTHER" id="PTHR13748">
    <property type="entry name" value="COBW-RELATED"/>
    <property type="match status" value="1"/>
</dbReference>
<dbReference type="Gene3D" id="3.40.50.300">
    <property type="entry name" value="P-loop containing nucleotide triphosphate hydrolases"/>
    <property type="match status" value="1"/>
</dbReference>
<evidence type="ECO:0000256" key="4">
    <source>
        <dbReference type="ARBA" id="ARBA00034320"/>
    </source>
</evidence>
<protein>
    <submittedName>
        <fullName evidence="9">CobW family GTP-binding protein</fullName>
    </submittedName>
</protein>
<evidence type="ECO:0000259" key="8">
    <source>
        <dbReference type="SMART" id="SM00833"/>
    </source>
</evidence>
<dbReference type="CDD" id="cd03112">
    <property type="entry name" value="CobW-like"/>
    <property type="match status" value="1"/>
</dbReference>
<keyword evidence="1" id="KW-0547">Nucleotide-binding</keyword>
<sequence>MSLLPVSILTGFLGSGKTTLLRHLLGQPELSDTAVIVNEFGEVGLDHMLVADSEEKIVELNSGCLCCTVRWDLVTTLDELYAKREAGSIPAFSRVVIETTGLADPAPVLHTLMNDPKLAARFRLDSVITVVDGVNGLATLDRHEEAVKQAAVADRLVITKGDLPEAEVDTLESRLGQLNPGAARLRAIMGEVPADALFGAGFYALEERGEDVRRWLREEAYQDAAGHDHAEHAHAHDGSQAHAHDVNRHDDHIRAFSIVREEPVSGARFSLFLELLVANRGPDILRVKGIVNIAEKPDKPAVIHGVQHLFHPVAWMDSWPDADRSTRLVFITRDVSRDWVEKLLDALTGEREETDPVLQAGDRRE</sequence>
<keyword evidence="2" id="KW-0378">Hydrolase</keyword>
<keyword evidence="3" id="KW-0143">Chaperone</keyword>
<evidence type="ECO:0000313" key="9">
    <source>
        <dbReference type="EMBL" id="MFC4350653.1"/>
    </source>
</evidence>
<dbReference type="Pfam" id="PF07683">
    <property type="entry name" value="CobW_C"/>
    <property type="match status" value="1"/>
</dbReference>
<dbReference type="SMART" id="SM00833">
    <property type="entry name" value="CobW_C"/>
    <property type="match status" value="1"/>
</dbReference>
<evidence type="ECO:0000256" key="6">
    <source>
        <dbReference type="ARBA" id="ARBA00049117"/>
    </source>
</evidence>
<keyword evidence="10" id="KW-1185">Reference proteome</keyword>
<feature type="region of interest" description="Disordered" evidence="7">
    <location>
        <begin position="223"/>
        <end position="244"/>
    </location>
</feature>